<dbReference type="Pfam" id="PF00158">
    <property type="entry name" value="Sigma54_activat"/>
    <property type="match status" value="1"/>
</dbReference>
<dbReference type="SUPFAM" id="SSF52540">
    <property type="entry name" value="P-loop containing nucleoside triphosphate hydrolases"/>
    <property type="match status" value="1"/>
</dbReference>
<evidence type="ECO:0000256" key="4">
    <source>
        <dbReference type="ARBA" id="ARBA00023163"/>
    </source>
</evidence>
<dbReference type="Gene3D" id="3.40.50.300">
    <property type="entry name" value="P-loop containing nucleotide triphosphate hydrolases"/>
    <property type="match status" value="1"/>
</dbReference>
<dbReference type="FunFam" id="3.40.50.300:FF:000006">
    <property type="entry name" value="DNA-binding transcriptional regulator NtrC"/>
    <property type="match status" value="1"/>
</dbReference>
<accession>A5G3J0</accession>
<dbReference type="EMBL" id="CP000698">
    <property type="protein sequence ID" value="ABQ26358.1"/>
    <property type="molecule type" value="Genomic_DNA"/>
</dbReference>
<sequence>MKNKAGIPFTILLVDDEEEILFSTGITLRSAGFSNVSTVNDSRQVMQFLNKQEVAVIVLDLNMPFISGYELLKEIAVSFPQIPVIVMTAANEIEMAVACMKAGAFDYYVKPVEKDRLVSSVRKAAEMHSLRSEVSSLKQHLLTDRLEHEDAFAAIITRSSKMRGIFHYLEAVAGTGQPVLICGETGVGKELVARAVHELSGRKGAFIAVNVAGLDDLMFSDTLFGHKKGAYTGADQKRDGLLLQAGDGTLFLDEIGDINEASQIKLLRLLQEQEYYRLGSDLPMKSGARLVFATNCDLQQMITEHSFRKDLYYRLRAHQVQIPPLRERPEDIPLLLDHFLETAAIALNKKKPTPPPELAHYLAAYDFPGNIREFQSMVFDAVTRHQKGMLSMDCFMPMIAMKQSIGNKHPSSGAAVLSSPVDVFHVKQGNFPTLKDAEVFLIDQALQLANGNQGIAASYLGITRQALNKRLSRKCDDEQP</sequence>
<evidence type="ECO:0000313" key="9">
    <source>
        <dbReference type="Proteomes" id="UP000006695"/>
    </source>
</evidence>
<dbReference type="InterPro" id="IPR003593">
    <property type="entry name" value="AAA+_ATPase"/>
</dbReference>
<dbReference type="RefSeq" id="WP_011939057.1">
    <property type="nucleotide sequence ID" value="NC_009483.1"/>
</dbReference>
<dbReference type="Gene3D" id="1.10.10.60">
    <property type="entry name" value="Homeodomain-like"/>
    <property type="match status" value="1"/>
</dbReference>
<feature type="modified residue" description="4-aspartylphosphate" evidence="5">
    <location>
        <position position="60"/>
    </location>
</feature>
<evidence type="ECO:0000256" key="5">
    <source>
        <dbReference type="PROSITE-ProRule" id="PRU00169"/>
    </source>
</evidence>
<dbReference type="Proteomes" id="UP000006695">
    <property type="component" value="Chromosome"/>
</dbReference>
<dbReference type="InterPro" id="IPR058031">
    <property type="entry name" value="AAA_lid_NorR"/>
</dbReference>
<feature type="domain" description="Sigma-54 factor interaction" evidence="6">
    <location>
        <begin position="155"/>
        <end position="383"/>
    </location>
</feature>
<dbReference type="GO" id="GO:0006355">
    <property type="term" value="P:regulation of DNA-templated transcription"/>
    <property type="evidence" value="ECO:0007669"/>
    <property type="project" value="InterPro"/>
</dbReference>
<keyword evidence="5" id="KW-0597">Phosphoprotein</keyword>
<dbReference type="GO" id="GO:0005524">
    <property type="term" value="F:ATP binding"/>
    <property type="evidence" value="ECO:0007669"/>
    <property type="project" value="UniProtKB-KW"/>
</dbReference>
<keyword evidence="2" id="KW-0067">ATP-binding</keyword>
<dbReference type="InterPro" id="IPR001789">
    <property type="entry name" value="Sig_transdc_resp-reg_receiver"/>
</dbReference>
<dbReference type="InterPro" id="IPR002078">
    <property type="entry name" value="Sigma_54_int"/>
</dbReference>
<dbReference type="SMART" id="SM00382">
    <property type="entry name" value="AAA"/>
    <property type="match status" value="1"/>
</dbReference>
<dbReference type="Pfam" id="PF25601">
    <property type="entry name" value="AAA_lid_14"/>
    <property type="match status" value="1"/>
</dbReference>
<dbReference type="STRING" id="351605.Gura_2171"/>
<evidence type="ECO:0000259" key="6">
    <source>
        <dbReference type="PROSITE" id="PS50045"/>
    </source>
</evidence>
<dbReference type="InterPro" id="IPR025662">
    <property type="entry name" value="Sigma_54_int_dom_ATP-bd_1"/>
</dbReference>
<gene>
    <name evidence="8" type="ordered locus">Gura_2171</name>
</gene>
<dbReference type="Pfam" id="PF00072">
    <property type="entry name" value="Response_reg"/>
    <property type="match status" value="1"/>
</dbReference>
<dbReference type="InterPro" id="IPR027417">
    <property type="entry name" value="P-loop_NTPase"/>
</dbReference>
<keyword evidence="3" id="KW-0805">Transcription regulation</keyword>
<dbReference type="PROSITE" id="PS50045">
    <property type="entry name" value="SIGMA54_INTERACT_4"/>
    <property type="match status" value="1"/>
</dbReference>
<dbReference type="HOGENOM" id="CLU_000445_0_6_7"/>
<dbReference type="CDD" id="cd00009">
    <property type="entry name" value="AAA"/>
    <property type="match status" value="1"/>
</dbReference>
<dbReference type="SUPFAM" id="SSF52172">
    <property type="entry name" value="CheY-like"/>
    <property type="match status" value="1"/>
</dbReference>
<keyword evidence="9" id="KW-1185">Reference proteome</keyword>
<keyword evidence="1" id="KW-0547">Nucleotide-binding</keyword>
<dbReference type="InterPro" id="IPR011006">
    <property type="entry name" value="CheY-like_superfamily"/>
</dbReference>
<dbReference type="Gene3D" id="3.40.50.2300">
    <property type="match status" value="1"/>
</dbReference>
<evidence type="ECO:0000259" key="7">
    <source>
        <dbReference type="PROSITE" id="PS50110"/>
    </source>
</evidence>
<dbReference type="SMART" id="SM00448">
    <property type="entry name" value="REC"/>
    <property type="match status" value="1"/>
</dbReference>
<dbReference type="GO" id="GO:0043565">
    <property type="term" value="F:sequence-specific DNA binding"/>
    <property type="evidence" value="ECO:0007669"/>
    <property type="project" value="InterPro"/>
</dbReference>
<keyword evidence="4" id="KW-0804">Transcription</keyword>
<dbReference type="GO" id="GO:0000160">
    <property type="term" value="P:phosphorelay signal transduction system"/>
    <property type="evidence" value="ECO:0007669"/>
    <property type="project" value="InterPro"/>
</dbReference>
<name>A5G3J0_GEOUR</name>
<protein>
    <submittedName>
        <fullName evidence="8">Two component, sigma-54 specific, transcriptional regulator, Fis family</fullName>
    </submittedName>
</protein>
<dbReference type="PROSITE" id="PS50110">
    <property type="entry name" value="RESPONSE_REGULATORY"/>
    <property type="match status" value="1"/>
</dbReference>
<dbReference type="KEGG" id="gur:Gura_2171"/>
<dbReference type="PANTHER" id="PTHR32071:SF13">
    <property type="entry name" value="RESPONSE REGULATOR HSFA"/>
    <property type="match status" value="1"/>
</dbReference>
<organism evidence="8 9">
    <name type="scientific">Geotalea uraniireducens (strain Rf4)</name>
    <name type="common">Geobacter uraniireducens</name>
    <dbReference type="NCBI Taxonomy" id="351605"/>
    <lineage>
        <taxon>Bacteria</taxon>
        <taxon>Pseudomonadati</taxon>
        <taxon>Thermodesulfobacteriota</taxon>
        <taxon>Desulfuromonadia</taxon>
        <taxon>Geobacterales</taxon>
        <taxon>Geobacteraceae</taxon>
        <taxon>Geotalea</taxon>
    </lineage>
</organism>
<evidence type="ECO:0000256" key="2">
    <source>
        <dbReference type="ARBA" id="ARBA00022840"/>
    </source>
</evidence>
<dbReference type="Gene3D" id="1.10.8.60">
    <property type="match status" value="1"/>
</dbReference>
<feature type="domain" description="Response regulatory" evidence="7">
    <location>
        <begin position="10"/>
        <end position="125"/>
    </location>
</feature>
<dbReference type="PANTHER" id="PTHR32071">
    <property type="entry name" value="TRANSCRIPTIONAL REGULATORY PROTEIN"/>
    <property type="match status" value="1"/>
</dbReference>
<evidence type="ECO:0000313" key="8">
    <source>
        <dbReference type="EMBL" id="ABQ26358.1"/>
    </source>
</evidence>
<dbReference type="AlphaFoldDB" id="A5G3J0"/>
<dbReference type="OrthoDB" id="9814761at2"/>
<evidence type="ECO:0000256" key="3">
    <source>
        <dbReference type="ARBA" id="ARBA00023015"/>
    </source>
</evidence>
<dbReference type="InterPro" id="IPR009057">
    <property type="entry name" value="Homeodomain-like_sf"/>
</dbReference>
<dbReference type="PROSITE" id="PS00675">
    <property type="entry name" value="SIGMA54_INTERACT_1"/>
    <property type="match status" value="1"/>
</dbReference>
<evidence type="ECO:0000256" key="1">
    <source>
        <dbReference type="ARBA" id="ARBA00022741"/>
    </source>
</evidence>
<dbReference type="Pfam" id="PF02954">
    <property type="entry name" value="HTH_8"/>
    <property type="match status" value="1"/>
</dbReference>
<proteinExistence type="predicted"/>
<dbReference type="SUPFAM" id="SSF46689">
    <property type="entry name" value="Homeodomain-like"/>
    <property type="match status" value="1"/>
</dbReference>
<dbReference type="InterPro" id="IPR002197">
    <property type="entry name" value="HTH_Fis"/>
</dbReference>
<reference evidence="8 9" key="1">
    <citation type="submission" date="2007-05" db="EMBL/GenBank/DDBJ databases">
        <title>Complete sequence of Geobacter uraniireducens Rf4.</title>
        <authorList>
            <consortium name="US DOE Joint Genome Institute"/>
            <person name="Copeland A."/>
            <person name="Lucas S."/>
            <person name="Lapidus A."/>
            <person name="Barry K."/>
            <person name="Detter J.C."/>
            <person name="Glavina del Rio T."/>
            <person name="Hammon N."/>
            <person name="Israni S."/>
            <person name="Dalin E."/>
            <person name="Tice H."/>
            <person name="Pitluck S."/>
            <person name="Chertkov O."/>
            <person name="Brettin T."/>
            <person name="Bruce D."/>
            <person name="Han C."/>
            <person name="Schmutz J."/>
            <person name="Larimer F."/>
            <person name="Land M."/>
            <person name="Hauser L."/>
            <person name="Kyrpides N."/>
            <person name="Mikhailova N."/>
            <person name="Shelobolina E."/>
            <person name="Aklujkar M."/>
            <person name="Lovley D."/>
            <person name="Richardson P."/>
        </authorList>
    </citation>
    <scope>NUCLEOTIDE SEQUENCE [LARGE SCALE GENOMIC DNA]</scope>
    <source>
        <strain evidence="8 9">Rf4</strain>
    </source>
</reference>